<dbReference type="Gene3D" id="3.40.50.1820">
    <property type="entry name" value="alpha/beta hydrolase"/>
    <property type="match status" value="1"/>
</dbReference>
<evidence type="ECO:0000313" key="6">
    <source>
        <dbReference type="EMBL" id="SJM90169.1"/>
    </source>
</evidence>
<dbReference type="PANTHER" id="PTHR48182">
    <property type="entry name" value="PROTEIN SERAC1"/>
    <property type="match status" value="1"/>
</dbReference>
<proteinExistence type="predicted"/>
<evidence type="ECO:0000256" key="3">
    <source>
        <dbReference type="ARBA" id="ARBA00022824"/>
    </source>
</evidence>
<dbReference type="InterPro" id="IPR028082">
    <property type="entry name" value="Peripla_BP_I"/>
</dbReference>
<evidence type="ECO:0000313" key="7">
    <source>
        <dbReference type="Proteomes" id="UP000195667"/>
    </source>
</evidence>
<sequence>MYQINFGELKSKKNNLWYRRKGHDTVVVFVHGIFSDSQSCWTHKLKNSTKRKFWPDLIGEDKRPPFKTLDIFLGGYFTNKFTSGSYDISNCASELVSALERNDTYENPTVLSYPNIVFVCHSCGGIITRYMLVNEREKFAGKRIGLILMASPSDGSKLADKLAAFAGFYGQKLGRQLIWQNDSLSDLDDRFKNLVHNKSRNFELDGIEAYENHSILPKSLRLLFPINKKVVNKMSACKYFPYPRLLPDTDHFSIVKPDHLEHPAHKLLLDFLSEFNNSEALPPHIKESSPKPDNKHPFLILEEKTNFSKKLKNELFNNYICTNKNYHDVTRTDLGRLYRTYLDVFIKSNERYLLTIHIEEGKDCLFEPFENKFLDDLKNKDKHMICFESGYNLRNKSSQVMTIESNHEQAIINLLDNMLDKLLDIKLDKVYFVTLLGPQKHSIIEKRRNKQLEFLNYILLAKNNHATPEKTFDYNPEFKVKIEKFLIKFKNIRISSTPCGWRMKEIIDNKELINIGIVEILNEYFEQSNILEQGNIKDDKCICFICVNDDMVIDVKDYINREFPRINLKKSNIYFYGFDGTDEMIKALESEIKGATVQVDFSKIAEETDNVLKNPHLYFDGSDRIKIIDTKIFTGYNPPS</sequence>
<comment type="subcellular location">
    <subcellularLocation>
        <location evidence="1">Endoplasmic reticulum</location>
    </subcellularLocation>
    <subcellularLocation>
        <location evidence="2">Membrane</location>
    </subcellularLocation>
</comment>
<dbReference type="PANTHER" id="PTHR48182:SF2">
    <property type="entry name" value="PROTEIN SERAC1"/>
    <property type="match status" value="1"/>
</dbReference>
<dbReference type="InterPro" id="IPR029058">
    <property type="entry name" value="AB_hydrolase_fold"/>
</dbReference>
<organism evidence="6 7">
    <name type="scientific">Crenothrix polyspora</name>
    <dbReference type="NCBI Taxonomy" id="360316"/>
    <lineage>
        <taxon>Bacteria</taxon>
        <taxon>Pseudomonadati</taxon>
        <taxon>Pseudomonadota</taxon>
        <taxon>Gammaproteobacteria</taxon>
        <taxon>Methylococcales</taxon>
        <taxon>Crenotrichaceae</taxon>
        <taxon>Crenothrix</taxon>
    </lineage>
</organism>
<dbReference type="EMBL" id="FUKI01000042">
    <property type="protein sequence ID" value="SJM90169.1"/>
    <property type="molecule type" value="Genomic_DNA"/>
</dbReference>
<name>A0A1R4H2U2_9GAMM</name>
<dbReference type="SUPFAM" id="SSF53822">
    <property type="entry name" value="Periplasmic binding protein-like I"/>
    <property type="match status" value="1"/>
</dbReference>
<keyword evidence="7" id="KW-1185">Reference proteome</keyword>
<dbReference type="Proteomes" id="UP000195667">
    <property type="component" value="Unassembled WGS sequence"/>
</dbReference>
<evidence type="ECO:0000259" key="5">
    <source>
        <dbReference type="Pfam" id="PF12697"/>
    </source>
</evidence>
<reference evidence="7" key="1">
    <citation type="submission" date="2017-02" db="EMBL/GenBank/DDBJ databases">
        <authorList>
            <person name="Daims H."/>
        </authorList>
    </citation>
    <scope>NUCLEOTIDE SEQUENCE [LARGE SCALE GENOMIC DNA]</scope>
</reference>
<dbReference type="GO" id="GO:0016020">
    <property type="term" value="C:membrane"/>
    <property type="evidence" value="ECO:0007669"/>
    <property type="project" value="UniProtKB-SubCell"/>
</dbReference>
<dbReference type="RefSeq" id="WP_087142425.1">
    <property type="nucleotide sequence ID" value="NZ_FUKI01000042.1"/>
</dbReference>
<evidence type="ECO:0000256" key="2">
    <source>
        <dbReference type="ARBA" id="ARBA00004370"/>
    </source>
</evidence>
<feature type="domain" description="AB hydrolase-1" evidence="5">
    <location>
        <begin position="27"/>
        <end position="181"/>
    </location>
</feature>
<dbReference type="InterPro" id="IPR052374">
    <property type="entry name" value="SERAC1"/>
</dbReference>
<keyword evidence="4" id="KW-0472">Membrane</keyword>
<dbReference type="OrthoDB" id="6963120at2"/>
<keyword evidence="3" id="KW-0256">Endoplasmic reticulum</keyword>
<dbReference type="InterPro" id="IPR000073">
    <property type="entry name" value="AB_hydrolase_1"/>
</dbReference>
<dbReference type="AlphaFoldDB" id="A0A1R4H2U2"/>
<protein>
    <recommendedName>
        <fullName evidence="5">AB hydrolase-1 domain-containing protein</fullName>
    </recommendedName>
</protein>
<dbReference type="SUPFAM" id="SSF53474">
    <property type="entry name" value="alpha/beta-Hydrolases"/>
    <property type="match status" value="1"/>
</dbReference>
<evidence type="ECO:0000256" key="4">
    <source>
        <dbReference type="ARBA" id="ARBA00023136"/>
    </source>
</evidence>
<accession>A0A1R4H2U2</accession>
<gene>
    <name evidence="6" type="ORF">CRENPOLYSF1_1360016</name>
</gene>
<dbReference type="Pfam" id="PF12697">
    <property type="entry name" value="Abhydrolase_6"/>
    <property type="match status" value="1"/>
</dbReference>
<evidence type="ECO:0000256" key="1">
    <source>
        <dbReference type="ARBA" id="ARBA00004240"/>
    </source>
</evidence>